<dbReference type="PANTHER" id="PTHR33908:SF11">
    <property type="entry name" value="MEMBRANE PROTEIN"/>
    <property type="match status" value="1"/>
</dbReference>
<keyword evidence="6 8" id="KW-1133">Transmembrane helix</keyword>
<feature type="transmembrane region" description="Helical" evidence="8">
    <location>
        <begin position="75"/>
        <end position="98"/>
    </location>
</feature>
<evidence type="ECO:0000313" key="9">
    <source>
        <dbReference type="EMBL" id="HGZ43576.1"/>
    </source>
</evidence>
<feature type="transmembrane region" description="Helical" evidence="8">
    <location>
        <begin position="170"/>
        <end position="195"/>
    </location>
</feature>
<name>A0A832I2H9_UNCEI</name>
<organism evidence="9">
    <name type="scientific">Eiseniibacteriota bacterium</name>
    <dbReference type="NCBI Taxonomy" id="2212470"/>
    <lineage>
        <taxon>Bacteria</taxon>
        <taxon>Candidatus Eiseniibacteriota</taxon>
    </lineage>
</organism>
<gene>
    <name evidence="9" type="ORF">ENR23_09155</name>
</gene>
<keyword evidence="5 8" id="KW-0812">Transmembrane</keyword>
<reference evidence="9" key="1">
    <citation type="journal article" date="2020" name="mSystems">
        <title>Genome- and Community-Level Interaction Insights into Carbon Utilization and Element Cycling Functions of Hydrothermarchaeota in Hydrothermal Sediment.</title>
        <authorList>
            <person name="Zhou Z."/>
            <person name="Liu Y."/>
            <person name="Xu W."/>
            <person name="Pan J."/>
            <person name="Luo Z.H."/>
            <person name="Li M."/>
        </authorList>
    </citation>
    <scope>NUCLEOTIDE SEQUENCE [LARGE SCALE GENOMIC DNA]</scope>
    <source>
        <strain evidence="9">SpSt-381</strain>
    </source>
</reference>
<dbReference type="PANTHER" id="PTHR33908">
    <property type="entry name" value="MANNOSYLTRANSFERASE YKCB-RELATED"/>
    <property type="match status" value="1"/>
</dbReference>
<feature type="transmembrane region" description="Helical" evidence="8">
    <location>
        <begin position="334"/>
        <end position="352"/>
    </location>
</feature>
<dbReference type="AlphaFoldDB" id="A0A832I2H9"/>
<comment type="caution">
    <text evidence="9">The sequence shown here is derived from an EMBL/GenBank/DDBJ whole genome shotgun (WGS) entry which is preliminary data.</text>
</comment>
<feature type="transmembrane region" description="Helical" evidence="8">
    <location>
        <begin position="384"/>
        <end position="405"/>
    </location>
</feature>
<evidence type="ECO:0000256" key="3">
    <source>
        <dbReference type="ARBA" id="ARBA00022676"/>
    </source>
</evidence>
<feature type="transmembrane region" description="Helical" evidence="8">
    <location>
        <begin position="201"/>
        <end position="219"/>
    </location>
</feature>
<dbReference type="EMBL" id="DSQF01000018">
    <property type="protein sequence ID" value="HGZ43576.1"/>
    <property type="molecule type" value="Genomic_DNA"/>
</dbReference>
<evidence type="ECO:0000256" key="8">
    <source>
        <dbReference type="SAM" id="Phobius"/>
    </source>
</evidence>
<dbReference type="GO" id="GO:0016763">
    <property type="term" value="F:pentosyltransferase activity"/>
    <property type="evidence" value="ECO:0007669"/>
    <property type="project" value="TreeGrafter"/>
</dbReference>
<evidence type="ECO:0000256" key="6">
    <source>
        <dbReference type="ARBA" id="ARBA00022989"/>
    </source>
</evidence>
<proteinExistence type="predicted"/>
<protein>
    <recommendedName>
        <fullName evidence="10">Glycosyltransferase RgtA/B/C/D-like domain-containing protein</fullName>
    </recommendedName>
</protein>
<keyword evidence="3" id="KW-0328">Glycosyltransferase</keyword>
<dbReference type="InterPro" id="IPR050297">
    <property type="entry name" value="LipidA_mod_glycosyltrf_83"/>
</dbReference>
<evidence type="ECO:0000256" key="7">
    <source>
        <dbReference type="ARBA" id="ARBA00023136"/>
    </source>
</evidence>
<feature type="transmembrane region" description="Helical" evidence="8">
    <location>
        <begin position="110"/>
        <end position="130"/>
    </location>
</feature>
<keyword evidence="7 8" id="KW-0472">Membrane</keyword>
<evidence type="ECO:0000256" key="1">
    <source>
        <dbReference type="ARBA" id="ARBA00004651"/>
    </source>
</evidence>
<keyword evidence="2" id="KW-1003">Cell membrane</keyword>
<evidence type="ECO:0008006" key="10">
    <source>
        <dbReference type="Google" id="ProtNLM"/>
    </source>
</evidence>
<comment type="subcellular location">
    <subcellularLocation>
        <location evidence="1">Cell membrane</location>
        <topology evidence="1">Multi-pass membrane protein</topology>
    </subcellularLocation>
</comment>
<keyword evidence="4" id="KW-0808">Transferase</keyword>
<evidence type="ECO:0000256" key="5">
    <source>
        <dbReference type="ARBA" id="ARBA00022692"/>
    </source>
</evidence>
<dbReference type="GO" id="GO:0005886">
    <property type="term" value="C:plasma membrane"/>
    <property type="evidence" value="ECO:0007669"/>
    <property type="project" value="UniProtKB-SubCell"/>
</dbReference>
<accession>A0A832I2H9</accession>
<feature type="transmembrane region" description="Helical" evidence="8">
    <location>
        <begin position="136"/>
        <end position="158"/>
    </location>
</feature>
<dbReference type="GO" id="GO:0009103">
    <property type="term" value="P:lipopolysaccharide biosynthetic process"/>
    <property type="evidence" value="ECO:0007669"/>
    <property type="project" value="UniProtKB-ARBA"/>
</dbReference>
<sequence>MNFPPFRTYPLRWIAPAAALAGVTVTLAQRLDPMQNPDSIAFMALARSVLEGHGLRYQEPLIPGLDLYAFRAPGYPLFLAAVTALGGTGLAVAAQGALNGLSAALLGDVALRLGGGPAAAWIAFAMRLLWFKAWWYSGLLLSETLFEFLGVLATWLALRAAERRAAPWAAGAGAVTAWAVLCRPVGLGLALAIGAWLTFRFPRGAAAFALAAVLLWAPWPVRNALVLGAPVPFTTNGGGTAWAGTTDGNVRPAYDWMGAHVHLGELGFDRHFRDLARDNIRRAPGAALRATAQRAFVYLGPIRGRTPELWLHRFAMVMALVALGLAAARARLVLPGAIWAAQGAMMAPIFLIDRYRFPTDWCVVLAAAIGITALADRLGPRRAALATGAALAACVAGSWLLSLGARTG</sequence>
<feature type="transmembrane region" description="Helical" evidence="8">
    <location>
        <begin position="310"/>
        <end position="328"/>
    </location>
</feature>
<evidence type="ECO:0000256" key="2">
    <source>
        <dbReference type="ARBA" id="ARBA00022475"/>
    </source>
</evidence>
<evidence type="ECO:0000256" key="4">
    <source>
        <dbReference type="ARBA" id="ARBA00022679"/>
    </source>
</evidence>